<keyword evidence="5" id="KW-0560">Oxidoreductase</keyword>
<dbReference type="EMBL" id="CM032184">
    <property type="protein sequence ID" value="KAG7094238.1"/>
    <property type="molecule type" value="Genomic_DNA"/>
</dbReference>
<sequence>MGNDGMGKGPIWEVRKLPQSDEIGHIGMRNTTKHLQRRRLWNKAFTTARLKEYEPIIRNRLLQLLEYLDNEADKGRGVDLAQWISRFSYDFMGDMAFGAGFELMRDGDKQGLWKTMEDGVILHALMQHIVWFDKLLYSIPGMAAAAASATMKLQDFVSKTATARIERGSATMGRDISSFLLDEGSPDPKPLHFDAYANEALLAVIAGSDTTATALSCALYHLIHDKTIFSRLRAEIDDAFPIQNGQGAHEEPAKLMNMPFLNAVINETLRLYPPVPTDLQRAPELGSGGKAVGSIFVPEGTPVMIPPYVLHRDPRYFSPNPEEFLPDRWITEDKSVVTNRDAFLAFSTGPMNCVGKSLALLELRVVLATMVQCYDMEFDREGNWKDEQWLEDLQDYFVLKKGKLPVVLKRRAKSA</sequence>
<evidence type="ECO:0000256" key="3">
    <source>
        <dbReference type="ARBA" id="ARBA00010617"/>
    </source>
</evidence>
<keyword evidence="7" id="KW-0503">Monooxygenase</keyword>
<organism evidence="9 10">
    <name type="scientific">Marasmius oreades</name>
    <name type="common">fairy-ring Marasmius</name>
    <dbReference type="NCBI Taxonomy" id="181124"/>
    <lineage>
        <taxon>Eukaryota</taxon>
        <taxon>Fungi</taxon>
        <taxon>Dikarya</taxon>
        <taxon>Basidiomycota</taxon>
        <taxon>Agaricomycotina</taxon>
        <taxon>Agaricomycetes</taxon>
        <taxon>Agaricomycetidae</taxon>
        <taxon>Agaricales</taxon>
        <taxon>Marasmiineae</taxon>
        <taxon>Marasmiaceae</taxon>
        <taxon>Marasmius</taxon>
    </lineage>
</organism>
<accession>A0A9P7S310</accession>
<dbReference type="KEGG" id="more:E1B28_007843"/>
<dbReference type="GeneID" id="66076919"/>
<comment type="cofactor">
    <cofactor evidence="1 8">
        <name>heme</name>
        <dbReference type="ChEBI" id="CHEBI:30413"/>
    </cofactor>
</comment>
<dbReference type="InterPro" id="IPR050121">
    <property type="entry name" value="Cytochrome_P450_monoxygenase"/>
</dbReference>
<dbReference type="CDD" id="cd11061">
    <property type="entry name" value="CYP67-like"/>
    <property type="match status" value="1"/>
</dbReference>
<dbReference type="GO" id="GO:0005506">
    <property type="term" value="F:iron ion binding"/>
    <property type="evidence" value="ECO:0007669"/>
    <property type="project" value="InterPro"/>
</dbReference>
<dbReference type="GO" id="GO:0016705">
    <property type="term" value="F:oxidoreductase activity, acting on paired donors, with incorporation or reduction of molecular oxygen"/>
    <property type="evidence" value="ECO:0007669"/>
    <property type="project" value="InterPro"/>
</dbReference>
<evidence type="ECO:0000256" key="5">
    <source>
        <dbReference type="ARBA" id="ARBA00023002"/>
    </source>
</evidence>
<comment type="pathway">
    <text evidence="2">Secondary metabolite biosynthesis.</text>
</comment>
<dbReference type="RefSeq" id="XP_043010708.1">
    <property type="nucleotide sequence ID" value="XM_043152622.1"/>
</dbReference>
<keyword evidence="10" id="KW-1185">Reference proteome</keyword>
<dbReference type="InterPro" id="IPR001128">
    <property type="entry name" value="Cyt_P450"/>
</dbReference>
<feature type="binding site" description="axial binding residue" evidence="8">
    <location>
        <position position="353"/>
    </location>
    <ligand>
        <name>heme</name>
        <dbReference type="ChEBI" id="CHEBI:30413"/>
    </ligand>
    <ligandPart>
        <name>Fe</name>
        <dbReference type="ChEBI" id="CHEBI:18248"/>
    </ligandPart>
</feature>
<dbReference type="OrthoDB" id="6692864at2759"/>
<evidence type="ECO:0000313" key="10">
    <source>
        <dbReference type="Proteomes" id="UP001049176"/>
    </source>
</evidence>
<dbReference type="GO" id="GO:0020037">
    <property type="term" value="F:heme binding"/>
    <property type="evidence" value="ECO:0007669"/>
    <property type="project" value="InterPro"/>
</dbReference>
<keyword evidence="6 8" id="KW-0408">Iron</keyword>
<keyword evidence="8" id="KW-0349">Heme</keyword>
<dbReference type="GO" id="GO:0004497">
    <property type="term" value="F:monooxygenase activity"/>
    <property type="evidence" value="ECO:0007669"/>
    <property type="project" value="UniProtKB-KW"/>
</dbReference>
<keyword evidence="4 8" id="KW-0479">Metal-binding</keyword>
<evidence type="ECO:0000313" key="9">
    <source>
        <dbReference type="EMBL" id="KAG7094238.1"/>
    </source>
</evidence>
<dbReference type="SUPFAM" id="SSF48264">
    <property type="entry name" value="Cytochrome P450"/>
    <property type="match status" value="1"/>
</dbReference>
<name>A0A9P7S310_9AGAR</name>
<dbReference type="Gene3D" id="1.10.630.10">
    <property type="entry name" value="Cytochrome P450"/>
    <property type="match status" value="1"/>
</dbReference>
<reference evidence="9" key="1">
    <citation type="journal article" date="2021" name="Genome Biol. Evol.">
        <title>The assembled and annotated genome of the fairy-ring fungus Marasmius oreades.</title>
        <authorList>
            <person name="Hiltunen M."/>
            <person name="Ament-Velasquez S.L."/>
            <person name="Johannesson H."/>
        </authorList>
    </citation>
    <scope>NUCLEOTIDE SEQUENCE</scope>
    <source>
        <strain evidence="9">03SP1</strain>
    </source>
</reference>
<gene>
    <name evidence="9" type="ORF">E1B28_007843</name>
</gene>
<dbReference type="Pfam" id="PF00067">
    <property type="entry name" value="p450"/>
    <property type="match status" value="1"/>
</dbReference>
<dbReference type="Proteomes" id="UP001049176">
    <property type="component" value="Chromosome 4"/>
</dbReference>
<proteinExistence type="inferred from homology"/>
<dbReference type="AlphaFoldDB" id="A0A9P7S310"/>
<comment type="similarity">
    <text evidence="3">Belongs to the cytochrome P450 family.</text>
</comment>
<dbReference type="PANTHER" id="PTHR24305:SF187">
    <property type="entry name" value="P450, PUTATIVE (EUROFUNG)-RELATED"/>
    <property type="match status" value="1"/>
</dbReference>
<evidence type="ECO:0008006" key="11">
    <source>
        <dbReference type="Google" id="ProtNLM"/>
    </source>
</evidence>
<comment type="caution">
    <text evidence="9">The sequence shown here is derived from an EMBL/GenBank/DDBJ whole genome shotgun (WGS) entry which is preliminary data.</text>
</comment>
<dbReference type="PANTHER" id="PTHR24305">
    <property type="entry name" value="CYTOCHROME P450"/>
    <property type="match status" value="1"/>
</dbReference>
<evidence type="ECO:0000256" key="2">
    <source>
        <dbReference type="ARBA" id="ARBA00005179"/>
    </source>
</evidence>
<evidence type="ECO:0000256" key="4">
    <source>
        <dbReference type="ARBA" id="ARBA00022723"/>
    </source>
</evidence>
<evidence type="ECO:0000256" key="7">
    <source>
        <dbReference type="ARBA" id="ARBA00023033"/>
    </source>
</evidence>
<evidence type="ECO:0000256" key="8">
    <source>
        <dbReference type="PIRSR" id="PIRSR602403-1"/>
    </source>
</evidence>
<dbReference type="InterPro" id="IPR002403">
    <property type="entry name" value="Cyt_P450_E_grp-IV"/>
</dbReference>
<evidence type="ECO:0000256" key="1">
    <source>
        <dbReference type="ARBA" id="ARBA00001971"/>
    </source>
</evidence>
<dbReference type="PRINTS" id="PR00465">
    <property type="entry name" value="EP450IV"/>
</dbReference>
<protein>
    <recommendedName>
        <fullName evidence="11">Cytochrome P450</fullName>
    </recommendedName>
</protein>
<dbReference type="InterPro" id="IPR036396">
    <property type="entry name" value="Cyt_P450_sf"/>
</dbReference>
<evidence type="ECO:0000256" key="6">
    <source>
        <dbReference type="ARBA" id="ARBA00023004"/>
    </source>
</evidence>
<dbReference type="PRINTS" id="PR00385">
    <property type="entry name" value="P450"/>
</dbReference>